<sequence>MEGKGACRVVLGCIQSCISGEKQAREPVKQRMKRKTPAGKPIQRWKRRRMERRLGDIRVRHLNINNYSHFLLFVEAAVNGKAAKWGKMQ</sequence>
<evidence type="ECO:0000313" key="1">
    <source>
        <dbReference type="EMBL" id="OOL19476.1"/>
    </source>
</evidence>
<accession>A0A1S8GQZ0</accession>
<dbReference type="STRING" id="1539051.AL01_00320"/>
<dbReference type="EMBL" id="JATM01000001">
    <property type="protein sequence ID" value="OOL19476.1"/>
    <property type="molecule type" value="Genomic_DNA"/>
</dbReference>
<proteinExistence type="predicted"/>
<dbReference type="AlphaFoldDB" id="A0A1S8GQZ0"/>
<dbReference type="Proteomes" id="UP000200980">
    <property type="component" value="Unassembled WGS sequence"/>
</dbReference>
<protein>
    <submittedName>
        <fullName evidence="1">Uncharacterized protein</fullName>
    </submittedName>
</protein>
<comment type="caution">
    <text evidence="1">The sequence shown here is derived from an EMBL/GenBank/DDBJ whole genome shotgun (WGS) entry which is preliminary data.</text>
</comment>
<evidence type="ECO:0000313" key="2">
    <source>
        <dbReference type="Proteomes" id="UP000200980"/>
    </source>
</evidence>
<reference evidence="1 2" key="1">
    <citation type="journal article" date="2016" name="PLoS ONE">
        <title>Whole-Genome Sequence Analysis of Bombella intestini LMG 28161T, a Novel Acetic Acid Bacterium Isolated from the Crop of a Red-Tailed Bumble Bee, Bombus lapidarius.</title>
        <authorList>
            <person name="Li L."/>
            <person name="Illeghems K."/>
            <person name="Van Kerrebroeck S."/>
            <person name="Borremans W."/>
            <person name="Cleenwerck I."/>
            <person name="Smagghe G."/>
            <person name="De Vuyst L."/>
            <person name="Vandamme P."/>
        </authorList>
    </citation>
    <scope>NUCLEOTIDE SEQUENCE [LARGE SCALE GENOMIC DNA]</scope>
    <source>
        <strain evidence="1 2">R-52487</strain>
    </source>
</reference>
<organism evidence="1 2">
    <name type="scientific">Bombella intestini</name>
    <dbReference type="NCBI Taxonomy" id="1539051"/>
    <lineage>
        <taxon>Bacteria</taxon>
        <taxon>Pseudomonadati</taxon>
        <taxon>Pseudomonadota</taxon>
        <taxon>Alphaproteobacteria</taxon>
        <taxon>Acetobacterales</taxon>
        <taxon>Acetobacteraceae</taxon>
        <taxon>Bombella</taxon>
    </lineage>
</organism>
<name>A0A1S8GQZ0_9PROT</name>
<gene>
    <name evidence="1" type="ORF">AL01_00320</name>
</gene>
<keyword evidence="2" id="KW-1185">Reference proteome</keyword>